<comment type="caution">
    <text evidence="2">The sequence shown here is derived from an EMBL/GenBank/DDBJ whole genome shotgun (WGS) entry which is preliminary data.</text>
</comment>
<name>A0A328BM38_9BACT</name>
<evidence type="ECO:0000256" key="1">
    <source>
        <dbReference type="SAM" id="Phobius"/>
    </source>
</evidence>
<dbReference type="OrthoDB" id="9823512at2"/>
<dbReference type="RefSeq" id="WP_111477786.1">
    <property type="nucleotide sequence ID" value="NZ_QHKM01000002.1"/>
</dbReference>
<evidence type="ECO:0000313" key="3">
    <source>
        <dbReference type="Proteomes" id="UP000248553"/>
    </source>
</evidence>
<keyword evidence="1" id="KW-0472">Membrane</keyword>
<keyword evidence="3" id="KW-1185">Reference proteome</keyword>
<keyword evidence="1" id="KW-1133">Transmembrane helix</keyword>
<dbReference type="Proteomes" id="UP000248553">
    <property type="component" value="Unassembled WGS sequence"/>
</dbReference>
<keyword evidence="1" id="KW-0812">Transmembrane</keyword>
<feature type="transmembrane region" description="Helical" evidence="1">
    <location>
        <begin position="12"/>
        <end position="35"/>
    </location>
</feature>
<sequence>MSNAPESGRPLWWFLALPFGIFCLYNVLGALLYALAVLGSHLAHEEEPQILACASAAEARAAGVLLDTVLVTPRSVRYGAYSIEITEGWLEELRETQRPAWYARRTVRPAGLVCLRVGYRVRRHGPPPAKPWDVPLLHYEQDYGDTPIDQETPVVVVAPRLRPDYYHLPLPVRFSIDDGPGGLPARAFVACPARQCPPRAQ</sequence>
<gene>
    <name evidence="2" type="ORF">DLM85_09045</name>
</gene>
<protein>
    <submittedName>
        <fullName evidence="2">Uncharacterized protein</fullName>
    </submittedName>
</protein>
<dbReference type="AlphaFoldDB" id="A0A328BM38"/>
<accession>A0A328BM38</accession>
<evidence type="ECO:0000313" key="2">
    <source>
        <dbReference type="EMBL" id="RAK68173.1"/>
    </source>
</evidence>
<proteinExistence type="predicted"/>
<dbReference type="EMBL" id="QHKM01000002">
    <property type="protein sequence ID" value="RAK68173.1"/>
    <property type="molecule type" value="Genomic_DNA"/>
</dbReference>
<organism evidence="2 3">
    <name type="scientific">Hymenobacter edaphi</name>
    <dbReference type="NCBI Taxonomy" id="2211146"/>
    <lineage>
        <taxon>Bacteria</taxon>
        <taxon>Pseudomonadati</taxon>
        <taxon>Bacteroidota</taxon>
        <taxon>Cytophagia</taxon>
        <taxon>Cytophagales</taxon>
        <taxon>Hymenobacteraceae</taxon>
        <taxon>Hymenobacter</taxon>
    </lineage>
</organism>
<reference evidence="3" key="1">
    <citation type="submission" date="2018-05" db="EMBL/GenBank/DDBJ databases">
        <authorList>
            <person name="Nie L."/>
        </authorList>
    </citation>
    <scope>NUCLEOTIDE SEQUENCE [LARGE SCALE GENOMIC DNA]</scope>
    <source>
        <strain evidence="3">NL</strain>
    </source>
</reference>